<keyword evidence="1" id="KW-0805">Transcription regulation</keyword>
<feature type="region of interest" description="Disordered" evidence="5">
    <location>
        <begin position="96"/>
        <end position="116"/>
    </location>
</feature>
<dbReference type="CDD" id="cd00067">
    <property type="entry name" value="GAL4"/>
    <property type="match status" value="1"/>
</dbReference>
<dbReference type="GO" id="GO:0008270">
    <property type="term" value="F:zinc ion binding"/>
    <property type="evidence" value="ECO:0007669"/>
    <property type="project" value="InterPro"/>
</dbReference>
<dbReference type="GO" id="GO:0000981">
    <property type="term" value="F:DNA-binding transcription factor activity, RNA polymerase II-specific"/>
    <property type="evidence" value="ECO:0007669"/>
    <property type="project" value="InterPro"/>
</dbReference>
<dbReference type="PANTHER" id="PTHR47424:SF9">
    <property type="entry name" value="TAH-2"/>
    <property type="match status" value="1"/>
</dbReference>
<dbReference type="OrthoDB" id="4330117at2759"/>
<feature type="domain" description="Zn(2)-C6 fungal-type" evidence="6">
    <location>
        <begin position="23"/>
        <end position="52"/>
    </location>
</feature>
<dbReference type="Proteomes" id="UP000249363">
    <property type="component" value="Unassembled WGS sequence"/>
</dbReference>
<dbReference type="STRING" id="1196081.A0A364LEM2"/>
<evidence type="ECO:0000313" key="8">
    <source>
        <dbReference type="Proteomes" id="UP000249363"/>
    </source>
</evidence>
<keyword evidence="3" id="KW-0804">Transcription</keyword>
<name>A0A364LEM2_TALAM</name>
<evidence type="ECO:0000313" key="7">
    <source>
        <dbReference type="EMBL" id="RAO74219.1"/>
    </source>
</evidence>
<dbReference type="InterPro" id="IPR036864">
    <property type="entry name" value="Zn2-C6_fun-type_DNA-bd_sf"/>
</dbReference>
<evidence type="ECO:0000256" key="1">
    <source>
        <dbReference type="ARBA" id="ARBA00023015"/>
    </source>
</evidence>
<keyword evidence="2" id="KW-0238">DNA-binding</keyword>
<protein>
    <recommendedName>
        <fullName evidence="6">Zn(2)-C6 fungal-type domain-containing protein</fullName>
    </recommendedName>
</protein>
<dbReference type="SMART" id="SM00066">
    <property type="entry name" value="GAL4"/>
    <property type="match status" value="1"/>
</dbReference>
<dbReference type="GO" id="GO:0000978">
    <property type="term" value="F:RNA polymerase II cis-regulatory region sequence-specific DNA binding"/>
    <property type="evidence" value="ECO:0007669"/>
    <property type="project" value="TreeGrafter"/>
</dbReference>
<dbReference type="InterPro" id="IPR051127">
    <property type="entry name" value="Fungal_SecMet_Regulators"/>
</dbReference>
<comment type="caution">
    <text evidence="7">The sequence shown here is derived from an EMBL/GenBank/DDBJ whole genome shotgun (WGS) entry which is preliminary data.</text>
</comment>
<sequence>MKRSMDAIRESRPRKRNKYARVACTLCKVRKVKCSGNQPCSRCEELQSECIYNEPLHPETHIISPQSIQPDLELSVSRLNQTCDLIQELVGRSVDSHQNRPSLQRKNTRVDEDVQSQSRISTDFRNTLDYTKCLLKVEGSPSQPDFNNLSRSSLAGDKVNSSTDALITLLQAARPVLQLGYEKINQLHTVFMQEIYPLYPCIRLHLTRDIVDTVFSLLARGPYSATYDLDVIDIEIMKAIVAIALLAQGDTQNPLASDLEGHLLWSVDSCYDQEHPQIEDIVMATLLSLYLDLKHKPIKAWRMSGVAARFCLELGFHQEHFFDSAGMHPDRMLDWLPWTLHDSDIDVTALGLEPQESFLATMISLDRSLSETWVIINSPSPQRKRNRERVEFLNFQLQNLVNNIPTDEFAPLEPSLYSPTWLQVGLQLFCRLRVRHIKMLNYVGSFDSIRDLISQPQSARALVTSAAEAVDIALEMINNNGGKTSPLLLPSTFKFLLSSLSFMLLVVSHYPTQYRDMCSKPFHNAIDMLKNMQGVVEDPSLDISGAIQELQKIAEAIQLMLPPAAERSAASLLLADSKHEANNSAHLGQTYTGPNVFDELQTPDSDFFTNLGDVNISAPDLLYMNMNNMFD</sequence>
<organism evidence="7 8">
    <name type="scientific">Talaromyces amestolkiae</name>
    <dbReference type="NCBI Taxonomy" id="1196081"/>
    <lineage>
        <taxon>Eukaryota</taxon>
        <taxon>Fungi</taxon>
        <taxon>Dikarya</taxon>
        <taxon>Ascomycota</taxon>
        <taxon>Pezizomycotina</taxon>
        <taxon>Eurotiomycetes</taxon>
        <taxon>Eurotiomycetidae</taxon>
        <taxon>Eurotiales</taxon>
        <taxon>Trichocomaceae</taxon>
        <taxon>Talaromyces</taxon>
        <taxon>Talaromyces sect. Talaromyces</taxon>
    </lineage>
</organism>
<dbReference type="CDD" id="cd12148">
    <property type="entry name" value="fungal_TF_MHR"/>
    <property type="match status" value="1"/>
</dbReference>
<proteinExistence type="predicted"/>
<dbReference type="InterPro" id="IPR001138">
    <property type="entry name" value="Zn2Cys6_DnaBD"/>
</dbReference>
<keyword evidence="8" id="KW-1185">Reference proteome</keyword>
<dbReference type="EMBL" id="MIKG01000030">
    <property type="protein sequence ID" value="RAO74219.1"/>
    <property type="molecule type" value="Genomic_DNA"/>
</dbReference>
<keyword evidence="4" id="KW-0539">Nucleus</keyword>
<dbReference type="PANTHER" id="PTHR47424">
    <property type="entry name" value="REGULATORY PROTEIN GAL4"/>
    <property type="match status" value="1"/>
</dbReference>
<gene>
    <name evidence="7" type="ORF">BHQ10_010231</name>
</gene>
<dbReference type="Gene3D" id="4.10.240.10">
    <property type="entry name" value="Zn(2)-C6 fungal-type DNA-binding domain"/>
    <property type="match status" value="1"/>
</dbReference>
<evidence type="ECO:0000256" key="3">
    <source>
        <dbReference type="ARBA" id="ARBA00023163"/>
    </source>
</evidence>
<dbReference type="AlphaFoldDB" id="A0A364LEM2"/>
<dbReference type="GeneID" id="63799445"/>
<dbReference type="SUPFAM" id="SSF57701">
    <property type="entry name" value="Zn2/Cys6 DNA-binding domain"/>
    <property type="match status" value="1"/>
</dbReference>
<evidence type="ECO:0000256" key="4">
    <source>
        <dbReference type="ARBA" id="ARBA00023242"/>
    </source>
</evidence>
<evidence type="ECO:0000259" key="6">
    <source>
        <dbReference type="PROSITE" id="PS50048"/>
    </source>
</evidence>
<accession>A0A364LEM2</accession>
<evidence type="ECO:0000256" key="5">
    <source>
        <dbReference type="SAM" id="MobiDB-lite"/>
    </source>
</evidence>
<dbReference type="Pfam" id="PF00172">
    <property type="entry name" value="Zn_clus"/>
    <property type="match status" value="1"/>
</dbReference>
<dbReference type="RefSeq" id="XP_040738733.1">
    <property type="nucleotide sequence ID" value="XM_040872839.1"/>
</dbReference>
<dbReference type="GO" id="GO:0000435">
    <property type="term" value="P:positive regulation of transcription from RNA polymerase II promoter by galactose"/>
    <property type="evidence" value="ECO:0007669"/>
    <property type="project" value="TreeGrafter"/>
</dbReference>
<dbReference type="PROSITE" id="PS50048">
    <property type="entry name" value="ZN2_CY6_FUNGAL_2"/>
    <property type="match status" value="1"/>
</dbReference>
<evidence type="ECO:0000256" key="2">
    <source>
        <dbReference type="ARBA" id="ARBA00023125"/>
    </source>
</evidence>
<dbReference type="PROSITE" id="PS00463">
    <property type="entry name" value="ZN2_CY6_FUNGAL_1"/>
    <property type="match status" value="1"/>
</dbReference>
<dbReference type="GO" id="GO:0005634">
    <property type="term" value="C:nucleus"/>
    <property type="evidence" value="ECO:0007669"/>
    <property type="project" value="TreeGrafter"/>
</dbReference>
<reference evidence="7 8" key="1">
    <citation type="journal article" date="2017" name="Biotechnol. Biofuels">
        <title>Differential beta-glucosidase expression as a function of carbon source availability in Talaromyces amestolkiae: a genomic and proteomic approach.</title>
        <authorList>
            <person name="de Eugenio L.I."/>
            <person name="Mendez-Liter J.A."/>
            <person name="Nieto-Dominguez M."/>
            <person name="Alonso L."/>
            <person name="Gil-Munoz J."/>
            <person name="Barriuso J."/>
            <person name="Prieto A."/>
            <person name="Martinez M.J."/>
        </authorList>
    </citation>
    <scope>NUCLEOTIDE SEQUENCE [LARGE SCALE GENOMIC DNA]</scope>
    <source>
        <strain evidence="7 8">CIB</strain>
    </source>
</reference>